<evidence type="ECO:0000313" key="2">
    <source>
        <dbReference type="Proteomes" id="UP000662736"/>
    </source>
</evidence>
<dbReference type="AlphaFoldDB" id="A0AAX1M628"/>
<protein>
    <submittedName>
        <fullName evidence="1">Uncharacterized protein</fullName>
    </submittedName>
</protein>
<proteinExistence type="predicted"/>
<name>A0AAX1M628_GLAPU</name>
<sequence length="49" mass="5615">MRKSLIALAVGAMVVSQSPKNIYLDLKYSKPLPKPKVKKDFIYHQKGKR</sequence>
<evidence type="ECO:0000313" key="1">
    <source>
        <dbReference type="EMBL" id="QSX17206.1"/>
    </source>
</evidence>
<dbReference type="RefSeq" id="WP_158661086.1">
    <property type="nucleotide sequence ID" value="NZ_CP029150.1"/>
</dbReference>
<organism evidence="1 2">
    <name type="scientific">Glaesserella parasuis</name>
    <name type="common">Haemophilus parasuis</name>
    <dbReference type="NCBI Taxonomy" id="738"/>
    <lineage>
        <taxon>Bacteria</taxon>
        <taxon>Pseudomonadati</taxon>
        <taxon>Pseudomonadota</taxon>
        <taxon>Gammaproteobacteria</taxon>
        <taxon>Pasteurellales</taxon>
        <taxon>Pasteurellaceae</taxon>
        <taxon>Glaesserella</taxon>
    </lineage>
</organism>
<accession>A0AAX1M628</accession>
<reference evidence="1" key="1">
    <citation type="submission" date="2021-03" db="EMBL/GenBank/DDBJ databases">
        <title>Characterization of a novel Integrative Conjugative Element in Glaesserella parasuis.</title>
        <authorList>
            <person name="Hu G."/>
            <person name="Sun H."/>
        </authorList>
    </citation>
    <scope>NUCLEOTIDE SEQUENCE</scope>
    <source>
        <strain evidence="1">GHP1807</strain>
    </source>
</reference>
<gene>
    <name evidence="1" type="ORF">J1G54_01095</name>
</gene>
<dbReference type="Proteomes" id="UP000662736">
    <property type="component" value="Chromosome"/>
</dbReference>
<dbReference type="EMBL" id="CP071491">
    <property type="protein sequence ID" value="QSX17206.1"/>
    <property type="molecule type" value="Genomic_DNA"/>
</dbReference>